<proteinExistence type="predicted"/>
<dbReference type="Proteomes" id="UP000633509">
    <property type="component" value="Unassembled WGS sequence"/>
</dbReference>
<feature type="compositionally biased region" description="Low complexity" evidence="1">
    <location>
        <begin position="42"/>
        <end position="59"/>
    </location>
</feature>
<comment type="caution">
    <text evidence="2">The sequence shown here is derived from an EMBL/GenBank/DDBJ whole genome shotgun (WGS) entry which is preliminary data.</text>
</comment>
<organism evidence="2 3">
    <name type="scientific">Nonomuraea angiospora</name>
    <dbReference type="NCBI Taxonomy" id="46172"/>
    <lineage>
        <taxon>Bacteria</taxon>
        <taxon>Bacillati</taxon>
        <taxon>Actinomycetota</taxon>
        <taxon>Actinomycetes</taxon>
        <taxon>Streptosporangiales</taxon>
        <taxon>Streptosporangiaceae</taxon>
        <taxon>Nonomuraea</taxon>
    </lineage>
</organism>
<gene>
    <name evidence="2" type="ORF">H4W80_011828</name>
</gene>
<sequence length="80" mass="8104">MERGEPGVPAQADPQVVNAFQCRVQIRGDGRPRVAPRVPGIAISASSRSPAAKATRMEAGGAGRLREGAEPGAGDVAGGR</sequence>
<evidence type="ECO:0000313" key="3">
    <source>
        <dbReference type="Proteomes" id="UP000633509"/>
    </source>
</evidence>
<evidence type="ECO:0000256" key="1">
    <source>
        <dbReference type="SAM" id="MobiDB-lite"/>
    </source>
</evidence>
<dbReference type="RefSeq" id="WP_192792900.1">
    <property type="nucleotide sequence ID" value="NZ_JADBEK010000001.1"/>
</dbReference>
<name>A0ABR9MKU4_9ACTN</name>
<evidence type="ECO:0000313" key="2">
    <source>
        <dbReference type="EMBL" id="MBE1593570.1"/>
    </source>
</evidence>
<keyword evidence="3" id="KW-1185">Reference proteome</keyword>
<feature type="region of interest" description="Disordered" evidence="1">
    <location>
        <begin position="41"/>
        <end position="80"/>
    </location>
</feature>
<dbReference type="EMBL" id="JADBEK010000001">
    <property type="protein sequence ID" value="MBE1593570.1"/>
    <property type="molecule type" value="Genomic_DNA"/>
</dbReference>
<accession>A0ABR9MKU4</accession>
<reference evidence="2 3" key="1">
    <citation type="submission" date="2020-10" db="EMBL/GenBank/DDBJ databases">
        <title>Sequencing the genomes of 1000 actinobacteria strains.</title>
        <authorList>
            <person name="Klenk H.-P."/>
        </authorList>
    </citation>
    <scope>NUCLEOTIDE SEQUENCE [LARGE SCALE GENOMIC DNA]</scope>
    <source>
        <strain evidence="2 3">DSM 43173</strain>
    </source>
</reference>
<protein>
    <submittedName>
        <fullName evidence="2">Uncharacterized protein</fullName>
    </submittedName>
</protein>